<evidence type="ECO:0000313" key="11">
    <source>
        <dbReference type="EMBL" id="CAD8348408.1"/>
    </source>
</evidence>
<evidence type="ECO:0000256" key="3">
    <source>
        <dbReference type="ARBA" id="ARBA00022723"/>
    </source>
</evidence>
<evidence type="ECO:0000256" key="5">
    <source>
        <dbReference type="ARBA" id="ARBA00022833"/>
    </source>
</evidence>
<dbReference type="Gene3D" id="3.30.40.10">
    <property type="entry name" value="Zinc/RING finger domain, C3HC4 (zinc finger)"/>
    <property type="match status" value="1"/>
</dbReference>
<gene>
    <name evidence="11" type="ORF">PBAH0796_LOCUS4147</name>
</gene>
<evidence type="ECO:0000256" key="9">
    <source>
        <dbReference type="SAM" id="Phobius"/>
    </source>
</evidence>
<proteinExistence type="predicted"/>
<dbReference type="EMBL" id="HBEG01007006">
    <property type="protein sequence ID" value="CAD8348408.1"/>
    <property type="molecule type" value="Transcribed_RNA"/>
</dbReference>
<evidence type="ECO:0000256" key="7">
    <source>
        <dbReference type="ARBA" id="ARBA00023136"/>
    </source>
</evidence>
<feature type="domain" description="RING-type" evidence="10">
    <location>
        <begin position="80"/>
        <end position="161"/>
    </location>
</feature>
<dbReference type="GO" id="GO:0016020">
    <property type="term" value="C:membrane"/>
    <property type="evidence" value="ECO:0007669"/>
    <property type="project" value="UniProtKB-SubCell"/>
</dbReference>
<dbReference type="SUPFAM" id="SSF57850">
    <property type="entry name" value="RING/U-box"/>
    <property type="match status" value="1"/>
</dbReference>
<dbReference type="PANTHER" id="PTHR46539">
    <property type="entry name" value="E3 UBIQUITIN-PROTEIN LIGASE ATL42"/>
    <property type="match status" value="1"/>
</dbReference>
<organism evidence="11">
    <name type="scientific">Pyrodinium bahamense</name>
    <dbReference type="NCBI Taxonomy" id="73915"/>
    <lineage>
        <taxon>Eukaryota</taxon>
        <taxon>Sar</taxon>
        <taxon>Alveolata</taxon>
        <taxon>Dinophyceae</taxon>
        <taxon>Gonyaulacales</taxon>
        <taxon>Pyrocystaceae</taxon>
        <taxon>Pyrodinium</taxon>
    </lineage>
</organism>
<sequence>MSVEHVFLACVFWTSCILTCLMTVVLCGEHWWRVWVEVAKQREQTRSAAQLARDLEQQHPRASLSALRAAGCALEEDALCAVCLGSLAGSGEGEAEAEEGTAGLPLFGLGTAGASRRAEVGRGSPGERRLRALRCGHVFHASCIDQWLLGVGDHSTCPLCKASWR</sequence>
<evidence type="ECO:0000256" key="4">
    <source>
        <dbReference type="ARBA" id="ARBA00022771"/>
    </source>
</evidence>
<keyword evidence="5" id="KW-0862">Zinc</keyword>
<protein>
    <recommendedName>
        <fullName evidence="10">RING-type domain-containing protein</fullName>
    </recommendedName>
</protein>
<evidence type="ECO:0000256" key="8">
    <source>
        <dbReference type="PROSITE-ProRule" id="PRU00175"/>
    </source>
</evidence>
<name>A0A7R9ZZG7_9DINO</name>
<dbReference type="PROSITE" id="PS50089">
    <property type="entry name" value="ZF_RING_2"/>
    <property type="match status" value="1"/>
</dbReference>
<dbReference type="AlphaFoldDB" id="A0A7R9ZZG7"/>
<dbReference type="InterPro" id="IPR001841">
    <property type="entry name" value="Znf_RING"/>
</dbReference>
<keyword evidence="7 9" id="KW-0472">Membrane</keyword>
<reference evidence="11" key="1">
    <citation type="submission" date="2021-01" db="EMBL/GenBank/DDBJ databases">
        <authorList>
            <person name="Corre E."/>
            <person name="Pelletier E."/>
            <person name="Niang G."/>
            <person name="Scheremetjew M."/>
            <person name="Finn R."/>
            <person name="Kale V."/>
            <person name="Holt S."/>
            <person name="Cochrane G."/>
            <person name="Meng A."/>
            <person name="Brown T."/>
            <person name="Cohen L."/>
        </authorList>
    </citation>
    <scope>NUCLEOTIDE SEQUENCE</scope>
    <source>
        <strain evidence="11">Pbaha01</strain>
    </source>
</reference>
<accession>A0A7R9ZZG7</accession>
<evidence type="ECO:0000256" key="1">
    <source>
        <dbReference type="ARBA" id="ARBA00004370"/>
    </source>
</evidence>
<dbReference type="InterPro" id="IPR013083">
    <property type="entry name" value="Znf_RING/FYVE/PHD"/>
</dbReference>
<keyword evidence="2 9" id="KW-0812">Transmembrane</keyword>
<dbReference type="PANTHER" id="PTHR46539:SF1">
    <property type="entry name" value="E3 UBIQUITIN-PROTEIN LIGASE ATL42"/>
    <property type="match status" value="1"/>
</dbReference>
<dbReference type="GO" id="GO:0008270">
    <property type="term" value="F:zinc ion binding"/>
    <property type="evidence" value="ECO:0007669"/>
    <property type="project" value="UniProtKB-KW"/>
</dbReference>
<dbReference type="SMART" id="SM00184">
    <property type="entry name" value="RING"/>
    <property type="match status" value="1"/>
</dbReference>
<feature type="transmembrane region" description="Helical" evidence="9">
    <location>
        <begin position="6"/>
        <end position="27"/>
    </location>
</feature>
<keyword evidence="4 8" id="KW-0863">Zinc-finger</keyword>
<keyword evidence="6 9" id="KW-1133">Transmembrane helix</keyword>
<keyword evidence="3" id="KW-0479">Metal-binding</keyword>
<evidence type="ECO:0000256" key="2">
    <source>
        <dbReference type="ARBA" id="ARBA00022692"/>
    </source>
</evidence>
<evidence type="ECO:0000259" key="10">
    <source>
        <dbReference type="PROSITE" id="PS50089"/>
    </source>
</evidence>
<dbReference type="Pfam" id="PF13639">
    <property type="entry name" value="zf-RING_2"/>
    <property type="match status" value="1"/>
</dbReference>
<comment type="subcellular location">
    <subcellularLocation>
        <location evidence="1">Membrane</location>
    </subcellularLocation>
</comment>
<evidence type="ECO:0000256" key="6">
    <source>
        <dbReference type="ARBA" id="ARBA00022989"/>
    </source>
</evidence>